<feature type="domain" description="Fibritin C-terminal" evidence="2">
    <location>
        <begin position="244"/>
        <end position="311"/>
    </location>
</feature>
<organism evidence="3">
    <name type="scientific">uncultured Caudovirales phage</name>
    <dbReference type="NCBI Taxonomy" id="2100421"/>
    <lineage>
        <taxon>Viruses</taxon>
        <taxon>Duplodnaviria</taxon>
        <taxon>Heunggongvirae</taxon>
        <taxon>Uroviricota</taxon>
        <taxon>Caudoviricetes</taxon>
        <taxon>Peduoviridae</taxon>
        <taxon>Maltschvirus</taxon>
        <taxon>Maltschvirus maltsch</taxon>
    </lineage>
</organism>
<accession>A0A6J5QQ50</accession>
<reference evidence="3" key="1">
    <citation type="submission" date="2020-05" db="EMBL/GenBank/DDBJ databases">
        <authorList>
            <person name="Chiriac C."/>
            <person name="Salcher M."/>
            <person name="Ghai R."/>
            <person name="Kavagutti S V."/>
        </authorList>
    </citation>
    <scope>NUCLEOTIDE SEQUENCE</scope>
</reference>
<proteinExistence type="predicted"/>
<evidence type="ECO:0000313" key="5">
    <source>
        <dbReference type="EMBL" id="CAB5228319.1"/>
    </source>
</evidence>
<evidence type="ECO:0000256" key="1">
    <source>
        <dbReference type="SAM" id="MobiDB-lite"/>
    </source>
</evidence>
<dbReference type="InterPro" id="IPR012473">
    <property type="entry name" value="Fibritin_C"/>
</dbReference>
<dbReference type="EMBL" id="LR797027">
    <property type="protein sequence ID" value="CAB4183088.1"/>
    <property type="molecule type" value="Genomic_DNA"/>
</dbReference>
<name>A0A6J5QQ50_9CAUD</name>
<protein>
    <submittedName>
        <fullName evidence="3">Fibritin C-terminal</fullName>
    </submittedName>
</protein>
<evidence type="ECO:0000313" key="3">
    <source>
        <dbReference type="EMBL" id="CAB4183088.1"/>
    </source>
</evidence>
<gene>
    <name evidence="3" type="ORF">UFOVP1086_38</name>
    <name evidence="4" type="ORF">UFOVP1440_38</name>
    <name evidence="5" type="ORF">UFOVP1533_38</name>
</gene>
<dbReference type="EMBL" id="LR797384">
    <property type="protein sequence ID" value="CAB4212863.1"/>
    <property type="molecule type" value="Genomic_DNA"/>
</dbReference>
<sequence length="659" mass="67897">MSQPPGPYERSYSFTDFSTNNPNAQQPGQKIDQELNNVLTALNNTQDRLGELQADDGKLRETCLRMDTLGPAVAPFVSASAIDAINTAGSTQLTAVNTAGSTQVGLVNAAGVTVLSDINAVINSSYAVSAIAASVSASNHAADAYDSRQRADASRVQAANQAGLAAYARDRAEISADNANLSAINAQASKNIAQSFAGSCNTLKNAAQSAATLAEYWNGLAQAASASAEASAADARSVVENALTITLEGIQPYVDAAATSAYEASGYAAASAGSAASADASAQSISSAGYITDAPSDGTTYGRNNGAWAVVGSGGGSFTGGIVTSPIIFDGTSGQYISKGNFDTSRGGNYGISLVCSIGYEFNWQAGWLTTTNQGSTTPRPLYLDSLAGTTLRVWNSSTDTGTEVTHNGIVMNGGAVIDMAASTTDSEVGGWGFGVELTGVSAEQSTVEYNQIRTKNAEYSFTATPTQVKVFEDTNNLGVTIAHDSIAIQHIDTPNVTAYVTNEYIGFEDLSGTPHSAFVEHDVITVQNETGMTQMRATGITFPDATVQTTSASPVATVTVVTGINEYYSPTTGNTVYVFDTSTSAIQLPENVLFPVGTQMVFVNTDGSTLSFDPLCEGAGVVTSSGGKYTFGTTGAVCAAIKLSLSPITWVITGELTA</sequence>
<dbReference type="EMBL" id="LR798388">
    <property type="protein sequence ID" value="CAB5228319.1"/>
    <property type="molecule type" value="Genomic_DNA"/>
</dbReference>
<dbReference type="Pfam" id="PF07921">
    <property type="entry name" value="Fibritin_C"/>
    <property type="match status" value="1"/>
</dbReference>
<feature type="compositionally biased region" description="Polar residues" evidence="1">
    <location>
        <begin position="12"/>
        <end position="28"/>
    </location>
</feature>
<feature type="region of interest" description="Disordered" evidence="1">
    <location>
        <begin position="1"/>
        <end position="28"/>
    </location>
</feature>
<dbReference type="SUPFAM" id="SSF58046">
    <property type="entry name" value="Fibritin"/>
    <property type="match status" value="1"/>
</dbReference>
<evidence type="ECO:0000259" key="2">
    <source>
        <dbReference type="Pfam" id="PF07921"/>
    </source>
</evidence>
<dbReference type="Gene3D" id="1.20.5.320">
    <property type="entry name" value="6-Phosphogluconate Dehydrogenase, domain 3"/>
    <property type="match status" value="1"/>
</dbReference>
<evidence type="ECO:0000313" key="4">
    <source>
        <dbReference type="EMBL" id="CAB4212863.1"/>
    </source>
</evidence>